<accession>A0A150HJK5</accession>
<evidence type="ECO:0000256" key="1">
    <source>
        <dbReference type="ARBA" id="ARBA00009437"/>
    </source>
</evidence>
<dbReference type="PRINTS" id="PR00039">
    <property type="entry name" value="HTHLYSR"/>
</dbReference>
<dbReference type="InterPro" id="IPR036390">
    <property type="entry name" value="WH_DNA-bd_sf"/>
</dbReference>
<dbReference type="Proteomes" id="UP000075680">
    <property type="component" value="Unassembled WGS sequence"/>
</dbReference>
<dbReference type="RefSeq" id="WP_061519779.1">
    <property type="nucleotide sequence ID" value="NZ_JRUE01000254.1"/>
</dbReference>
<proteinExistence type="inferred from homology"/>
<evidence type="ECO:0000313" key="6">
    <source>
        <dbReference type="EMBL" id="KXZ62996.1"/>
    </source>
</evidence>
<gene>
    <name evidence="6" type="primary">gltC_3</name>
    <name evidence="6" type="ORF">AVENLUH5627_03351</name>
</gene>
<dbReference type="PROSITE" id="PS50931">
    <property type="entry name" value="HTH_LYSR"/>
    <property type="match status" value="1"/>
</dbReference>
<dbReference type="Gene3D" id="3.40.190.290">
    <property type="match status" value="1"/>
</dbReference>
<dbReference type="GO" id="GO:0003700">
    <property type="term" value="F:DNA-binding transcription factor activity"/>
    <property type="evidence" value="ECO:0007669"/>
    <property type="project" value="InterPro"/>
</dbReference>
<reference evidence="6 7" key="1">
    <citation type="journal article" date="2016" name="Sci. Rep.">
        <title>Genomic and phenotypic characterization of the species Acinetobacter venetianus.</title>
        <authorList>
            <person name="Fondi M."/>
            <person name="Maida I."/>
            <person name="Perrin E."/>
            <person name="Orlandini V."/>
            <person name="La Torre L."/>
            <person name="Bosi E."/>
            <person name="Negroni A."/>
            <person name="Zanaroli G."/>
            <person name="Fava F."/>
            <person name="Decorosi F."/>
            <person name="Giovannetti L."/>
            <person name="Viti C."/>
            <person name="Vaneechoutte M."/>
            <person name="Dijkshoorn L."/>
            <person name="Fani R."/>
        </authorList>
    </citation>
    <scope>NUCLEOTIDE SEQUENCE [LARGE SCALE GENOMIC DNA]</scope>
    <source>
        <strain evidence="6 7">LUH5627</strain>
    </source>
</reference>
<evidence type="ECO:0000259" key="5">
    <source>
        <dbReference type="PROSITE" id="PS50931"/>
    </source>
</evidence>
<protein>
    <submittedName>
        <fullName evidence="6">HTH-type transcriptional regulator GltC</fullName>
    </submittedName>
</protein>
<keyword evidence="4" id="KW-0804">Transcription</keyword>
<keyword evidence="3" id="KW-0238">DNA-binding</keyword>
<evidence type="ECO:0000256" key="4">
    <source>
        <dbReference type="ARBA" id="ARBA00023163"/>
    </source>
</evidence>
<evidence type="ECO:0000313" key="7">
    <source>
        <dbReference type="Proteomes" id="UP000075680"/>
    </source>
</evidence>
<comment type="similarity">
    <text evidence="1">Belongs to the LysR transcriptional regulatory family.</text>
</comment>
<dbReference type="Pfam" id="PF03466">
    <property type="entry name" value="LysR_substrate"/>
    <property type="match status" value="1"/>
</dbReference>
<organism evidence="6 7">
    <name type="scientific">Acinetobacter venetianus</name>
    <dbReference type="NCBI Taxonomy" id="52133"/>
    <lineage>
        <taxon>Bacteria</taxon>
        <taxon>Pseudomonadati</taxon>
        <taxon>Pseudomonadota</taxon>
        <taxon>Gammaproteobacteria</taxon>
        <taxon>Moraxellales</taxon>
        <taxon>Moraxellaceae</taxon>
        <taxon>Acinetobacter</taxon>
    </lineage>
</organism>
<dbReference type="FunFam" id="1.10.10.10:FF:000001">
    <property type="entry name" value="LysR family transcriptional regulator"/>
    <property type="match status" value="1"/>
</dbReference>
<dbReference type="PANTHER" id="PTHR30419">
    <property type="entry name" value="HTH-TYPE TRANSCRIPTIONAL REGULATOR YBHD"/>
    <property type="match status" value="1"/>
</dbReference>
<dbReference type="InterPro" id="IPR000847">
    <property type="entry name" value="LysR_HTH_N"/>
</dbReference>
<dbReference type="PATRIC" id="fig|52133.18.peg.3439"/>
<dbReference type="InterPro" id="IPR036388">
    <property type="entry name" value="WH-like_DNA-bd_sf"/>
</dbReference>
<name>A0A150HJK5_9GAMM</name>
<sequence length="299" mass="33709">MDLKSLKIFVETVNSQSFSLAAEHLFMTQPTLSKIIKSLEEELGTALFKKGAAGRKREVVLTYTGELIYQHALNILSEHEKIYNTIEQVQLLKKGKLTLGLPPLGSVLFSSLIALFHKQHPDIQLSFLEVGSNSIEEAIADKRIDVGILLGNFRPTFASILVVDSAMCLLSIKDSQWRNRKTVNLIELKEESFLLFSDTFTLNSMIIKAANTVGFEPKVVCKSSQWDFIAKMVESNMGITLLPQIYCQQFDQEKFNTAVLENPGLNWTLSMAWNTTIAMSPATRAWLNIVKDHKQKIHF</sequence>
<dbReference type="GO" id="GO:0005829">
    <property type="term" value="C:cytosol"/>
    <property type="evidence" value="ECO:0007669"/>
    <property type="project" value="TreeGrafter"/>
</dbReference>
<keyword evidence="2" id="KW-0805">Transcription regulation</keyword>
<comment type="caution">
    <text evidence="6">The sequence shown here is derived from an EMBL/GenBank/DDBJ whole genome shotgun (WGS) entry which is preliminary data.</text>
</comment>
<feature type="domain" description="HTH lysR-type" evidence="5">
    <location>
        <begin position="1"/>
        <end position="62"/>
    </location>
</feature>
<evidence type="ECO:0000256" key="2">
    <source>
        <dbReference type="ARBA" id="ARBA00023015"/>
    </source>
</evidence>
<dbReference type="EMBL" id="JRUE01000254">
    <property type="protein sequence ID" value="KXZ62996.1"/>
    <property type="molecule type" value="Genomic_DNA"/>
</dbReference>
<dbReference type="Gene3D" id="1.10.10.10">
    <property type="entry name" value="Winged helix-like DNA-binding domain superfamily/Winged helix DNA-binding domain"/>
    <property type="match status" value="1"/>
</dbReference>
<dbReference type="AlphaFoldDB" id="A0A150HJK5"/>
<dbReference type="SUPFAM" id="SSF53850">
    <property type="entry name" value="Periplasmic binding protein-like II"/>
    <property type="match status" value="1"/>
</dbReference>
<dbReference type="InterPro" id="IPR050950">
    <property type="entry name" value="HTH-type_LysR_regulators"/>
</dbReference>
<dbReference type="PANTHER" id="PTHR30419:SF8">
    <property type="entry name" value="NITROGEN ASSIMILATION TRANSCRIPTIONAL ACTIVATOR-RELATED"/>
    <property type="match status" value="1"/>
</dbReference>
<dbReference type="GO" id="GO:0003677">
    <property type="term" value="F:DNA binding"/>
    <property type="evidence" value="ECO:0007669"/>
    <property type="project" value="UniProtKB-KW"/>
</dbReference>
<evidence type="ECO:0000256" key="3">
    <source>
        <dbReference type="ARBA" id="ARBA00023125"/>
    </source>
</evidence>
<dbReference type="Pfam" id="PF00126">
    <property type="entry name" value="HTH_1"/>
    <property type="match status" value="1"/>
</dbReference>
<dbReference type="InterPro" id="IPR005119">
    <property type="entry name" value="LysR_subst-bd"/>
</dbReference>
<dbReference type="SUPFAM" id="SSF46785">
    <property type="entry name" value="Winged helix' DNA-binding domain"/>
    <property type="match status" value="1"/>
</dbReference>
<dbReference type="CDD" id="cd08438">
    <property type="entry name" value="PBP2_CidR"/>
    <property type="match status" value="1"/>
</dbReference>